<evidence type="ECO:0000256" key="8">
    <source>
        <dbReference type="RuleBase" id="RU365088"/>
    </source>
</evidence>
<feature type="domain" description="Major facilitator superfamily (MFS) profile" evidence="9">
    <location>
        <begin position="16"/>
        <end position="406"/>
    </location>
</feature>
<dbReference type="PANTHER" id="PTHR23502">
    <property type="entry name" value="MAJOR FACILITATOR SUPERFAMILY"/>
    <property type="match status" value="1"/>
</dbReference>
<evidence type="ECO:0000256" key="6">
    <source>
        <dbReference type="ARBA" id="ARBA00022989"/>
    </source>
</evidence>
<feature type="transmembrane region" description="Helical" evidence="8">
    <location>
        <begin position="175"/>
        <end position="192"/>
    </location>
</feature>
<keyword evidence="7 8" id="KW-0472">Membrane</keyword>
<dbReference type="Gene3D" id="1.20.1720.10">
    <property type="entry name" value="Multidrug resistance protein D"/>
    <property type="match status" value="1"/>
</dbReference>
<dbReference type="CDD" id="cd17320">
    <property type="entry name" value="MFS_MdfA_MDR_like"/>
    <property type="match status" value="1"/>
</dbReference>
<comment type="subcellular location">
    <subcellularLocation>
        <location evidence="8">Cell inner membrane</location>
        <topology evidence="8">Multi-pass membrane protein</topology>
    </subcellularLocation>
    <subcellularLocation>
        <location evidence="1">Cell membrane</location>
        <topology evidence="1">Multi-pass membrane protein</topology>
    </subcellularLocation>
</comment>
<dbReference type="InterPro" id="IPR036259">
    <property type="entry name" value="MFS_trans_sf"/>
</dbReference>
<keyword evidence="5 8" id="KW-0812">Transmembrane</keyword>
<evidence type="ECO:0000256" key="7">
    <source>
        <dbReference type="ARBA" id="ARBA00023136"/>
    </source>
</evidence>
<organism evidence="10 11">
    <name type="scientific">SAR92 bacterium BACL26 MAG-121220-bin70</name>
    <dbReference type="NCBI Taxonomy" id="1655626"/>
    <lineage>
        <taxon>Bacteria</taxon>
        <taxon>Pseudomonadati</taxon>
        <taxon>Pseudomonadota</taxon>
        <taxon>Gammaproteobacteria</taxon>
        <taxon>Cellvibrionales</taxon>
        <taxon>Porticoccaceae</taxon>
        <taxon>SAR92 clade</taxon>
    </lineage>
</organism>
<dbReference type="Proteomes" id="UP000051213">
    <property type="component" value="Unassembled WGS sequence"/>
</dbReference>
<evidence type="ECO:0000313" key="11">
    <source>
        <dbReference type="Proteomes" id="UP000051213"/>
    </source>
</evidence>
<evidence type="ECO:0000256" key="4">
    <source>
        <dbReference type="ARBA" id="ARBA00022475"/>
    </source>
</evidence>
<keyword evidence="8" id="KW-0997">Cell inner membrane</keyword>
<dbReference type="Pfam" id="PF07690">
    <property type="entry name" value="MFS_1"/>
    <property type="match status" value="1"/>
</dbReference>
<proteinExistence type="inferred from homology"/>
<dbReference type="EMBL" id="LICA01000299">
    <property type="protein sequence ID" value="KRO92844.1"/>
    <property type="molecule type" value="Genomic_DNA"/>
</dbReference>
<dbReference type="GO" id="GO:1990961">
    <property type="term" value="P:xenobiotic detoxification by transmembrane export across the plasma membrane"/>
    <property type="evidence" value="ECO:0007669"/>
    <property type="project" value="InterPro"/>
</dbReference>
<feature type="transmembrane region" description="Helical" evidence="8">
    <location>
        <begin position="293"/>
        <end position="311"/>
    </location>
</feature>
<feature type="transmembrane region" description="Helical" evidence="8">
    <location>
        <begin position="258"/>
        <end position="281"/>
    </location>
</feature>
<accession>A0A0R2U0J4</accession>
<feature type="transmembrane region" description="Helical" evidence="8">
    <location>
        <begin position="85"/>
        <end position="105"/>
    </location>
</feature>
<dbReference type="InterPro" id="IPR020846">
    <property type="entry name" value="MFS_dom"/>
</dbReference>
<keyword evidence="6 8" id="KW-1133">Transmembrane helix</keyword>
<feature type="transmembrane region" description="Helical" evidence="8">
    <location>
        <begin position="317"/>
        <end position="338"/>
    </location>
</feature>
<feature type="transmembrane region" description="Helical" evidence="8">
    <location>
        <begin position="382"/>
        <end position="401"/>
    </location>
</feature>
<dbReference type="InterPro" id="IPR004812">
    <property type="entry name" value="Efflux_drug-R_Bcr/CmlA"/>
</dbReference>
<dbReference type="SUPFAM" id="SSF103473">
    <property type="entry name" value="MFS general substrate transporter"/>
    <property type="match status" value="1"/>
</dbReference>
<evidence type="ECO:0000256" key="2">
    <source>
        <dbReference type="ARBA" id="ARBA00006236"/>
    </source>
</evidence>
<feature type="transmembrane region" description="Helical" evidence="8">
    <location>
        <begin position="16"/>
        <end position="34"/>
    </location>
</feature>
<keyword evidence="3 8" id="KW-0813">Transport</keyword>
<feature type="transmembrane region" description="Helical" evidence="8">
    <location>
        <begin position="144"/>
        <end position="163"/>
    </location>
</feature>
<dbReference type="InterPro" id="IPR011701">
    <property type="entry name" value="MFS"/>
</dbReference>
<dbReference type="GO" id="GO:0005886">
    <property type="term" value="C:plasma membrane"/>
    <property type="evidence" value="ECO:0007669"/>
    <property type="project" value="UniProtKB-SubCell"/>
</dbReference>
<evidence type="ECO:0000313" key="10">
    <source>
        <dbReference type="EMBL" id="KRO92844.1"/>
    </source>
</evidence>
<sequence>MTTTAATTSVKPPLPLLEFIALMALLTSLVALSIDAMLPALNQIGSDLNSQSPQQTYLVISLFFGGMALGQIFFGPFSDARGRRLTILVGLIIFIMGTFVCYFAQSIEVLLLGRVIQAVGVSGPRVASMAVIRDQYEGNAMARVMSFIGVIFILVPMIAPLVGQAVMQYFHWREIFTVFWIVAVISGAWFFLRQPETLVRANRKKFAWHHFSDSCLWLLKQRQVMGYSIAMGFIFGAFLAYLSGSQTIFQVIYDTGDWFPLVFATLAFSIGLASFFNGMMVLKWGMQAICDRALLFSMVFGITLTAITLYFDGVPPLWLFVSTMFVGFFFMGMLFGNLNAMAMLPVGHIAGLGAAFIGSFTSLLAVTIAIIINTFLTTDLTPIALGFLLFAVLSFCAVQYAKEIET</sequence>
<dbReference type="PROSITE" id="PS50850">
    <property type="entry name" value="MFS"/>
    <property type="match status" value="1"/>
</dbReference>
<dbReference type="AlphaFoldDB" id="A0A0R2U0J4"/>
<keyword evidence="4" id="KW-1003">Cell membrane</keyword>
<dbReference type="PANTHER" id="PTHR23502:SF132">
    <property type="entry name" value="POLYAMINE TRANSPORTER 2-RELATED"/>
    <property type="match status" value="1"/>
</dbReference>
<dbReference type="GO" id="GO:0042910">
    <property type="term" value="F:xenobiotic transmembrane transporter activity"/>
    <property type="evidence" value="ECO:0007669"/>
    <property type="project" value="InterPro"/>
</dbReference>
<feature type="transmembrane region" description="Helical" evidence="8">
    <location>
        <begin position="224"/>
        <end position="243"/>
    </location>
</feature>
<dbReference type="NCBIfam" id="TIGR00710">
    <property type="entry name" value="efflux_Bcr_CflA"/>
    <property type="match status" value="1"/>
</dbReference>
<evidence type="ECO:0000256" key="3">
    <source>
        <dbReference type="ARBA" id="ARBA00022448"/>
    </source>
</evidence>
<reference evidence="10 11" key="1">
    <citation type="submission" date="2015-10" db="EMBL/GenBank/DDBJ databases">
        <title>Metagenome-Assembled Genomes uncover a global brackish microbiome.</title>
        <authorList>
            <person name="Hugerth L.W."/>
            <person name="Larsson J."/>
            <person name="Alneberg J."/>
            <person name="Lindh M.V."/>
            <person name="Legrand C."/>
            <person name="Pinhassi J."/>
            <person name="Andersson A.F."/>
        </authorList>
    </citation>
    <scope>NUCLEOTIDE SEQUENCE [LARGE SCALE GENOMIC DNA]</scope>
    <source>
        <strain evidence="10">BACL26 MAG-121220-bin70</strain>
    </source>
</reference>
<name>A0A0R2U0J4_9GAMM</name>
<feature type="transmembrane region" description="Helical" evidence="8">
    <location>
        <begin position="54"/>
        <end position="73"/>
    </location>
</feature>
<feature type="transmembrane region" description="Helical" evidence="8">
    <location>
        <begin position="350"/>
        <end position="376"/>
    </location>
</feature>
<comment type="similarity">
    <text evidence="2 8">Belongs to the major facilitator superfamily. Bcr/CmlA family.</text>
</comment>
<feature type="transmembrane region" description="Helical" evidence="8">
    <location>
        <begin position="111"/>
        <end position="132"/>
    </location>
</feature>
<gene>
    <name evidence="10" type="ORF">ABS24_05085</name>
</gene>
<protein>
    <recommendedName>
        <fullName evidence="8">Bcr/CflA family efflux transporter</fullName>
    </recommendedName>
</protein>
<evidence type="ECO:0000259" key="9">
    <source>
        <dbReference type="PROSITE" id="PS50850"/>
    </source>
</evidence>
<evidence type="ECO:0000256" key="5">
    <source>
        <dbReference type="ARBA" id="ARBA00022692"/>
    </source>
</evidence>
<evidence type="ECO:0000256" key="1">
    <source>
        <dbReference type="ARBA" id="ARBA00004651"/>
    </source>
</evidence>
<comment type="caution">
    <text evidence="10">The sequence shown here is derived from an EMBL/GenBank/DDBJ whole genome shotgun (WGS) entry which is preliminary data.</text>
</comment>